<name>A0ABQ7R758_PLUXY</name>
<feature type="region of interest" description="Disordered" evidence="1">
    <location>
        <begin position="32"/>
        <end position="60"/>
    </location>
</feature>
<comment type="caution">
    <text evidence="2">The sequence shown here is derived from an EMBL/GenBank/DDBJ whole genome shotgun (WGS) entry which is preliminary data.</text>
</comment>
<evidence type="ECO:0000313" key="2">
    <source>
        <dbReference type="EMBL" id="KAG7313129.1"/>
    </source>
</evidence>
<evidence type="ECO:0000256" key="1">
    <source>
        <dbReference type="SAM" id="MobiDB-lite"/>
    </source>
</evidence>
<keyword evidence="3" id="KW-1185">Reference proteome</keyword>
<dbReference type="EMBL" id="JAHIBW010000001">
    <property type="protein sequence ID" value="KAG7313129.1"/>
    <property type="molecule type" value="Genomic_DNA"/>
</dbReference>
<dbReference type="Proteomes" id="UP000823941">
    <property type="component" value="Chromosome 1"/>
</dbReference>
<feature type="region of interest" description="Disordered" evidence="1">
    <location>
        <begin position="93"/>
        <end position="152"/>
    </location>
</feature>
<sequence>MSKEKTNSRIKDEMQEMEETFKASVVVEDEPWQETACLPPPPPAPGADEASAGAGAPGWRGQVPIITEHLVTDDEPSDESLLCIEEPVVLVAEPYKNPDDTDAECTEDLDEGIEEPDEVGEEAREDSPPPPGGAGDAGGAAALPDLPWGGEAVPATKVDSWVAELVPTPGAIGGAIPRPRPRPPSPPPSPPARPARPAPPAPAGLHDDELDAERARIITEITPSIPDCIPLHGVPSRTTTTYSQSLGSKVPKKNANFSQTE</sequence>
<proteinExistence type="predicted"/>
<protein>
    <submittedName>
        <fullName evidence="2">Uncharacterized protein</fullName>
    </submittedName>
</protein>
<gene>
    <name evidence="2" type="ORF">JYU34_000217</name>
</gene>
<reference evidence="2 3" key="1">
    <citation type="submission" date="2021-06" db="EMBL/GenBank/DDBJ databases">
        <title>A haploid diamondback moth (Plutella xylostella L.) genome assembly resolves 31 chromosomes and identifies a diamide resistance mutation.</title>
        <authorList>
            <person name="Ward C.M."/>
            <person name="Perry K.D."/>
            <person name="Baker G."/>
            <person name="Powis K."/>
            <person name="Heckel D.G."/>
            <person name="Baxter S.W."/>
        </authorList>
    </citation>
    <scope>NUCLEOTIDE SEQUENCE [LARGE SCALE GENOMIC DNA]</scope>
    <source>
        <strain evidence="2 3">LV</strain>
        <tissue evidence="2">Single pupa</tissue>
    </source>
</reference>
<feature type="compositionally biased region" description="Pro residues" evidence="1">
    <location>
        <begin position="182"/>
        <end position="202"/>
    </location>
</feature>
<evidence type="ECO:0000313" key="3">
    <source>
        <dbReference type="Proteomes" id="UP000823941"/>
    </source>
</evidence>
<accession>A0ABQ7R758</accession>
<organism evidence="2 3">
    <name type="scientific">Plutella xylostella</name>
    <name type="common">Diamondback moth</name>
    <name type="synonym">Plutella maculipennis</name>
    <dbReference type="NCBI Taxonomy" id="51655"/>
    <lineage>
        <taxon>Eukaryota</taxon>
        <taxon>Metazoa</taxon>
        <taxon>Ecdysozoa</taxon>
        <taxon>Arthropoda</taxon>
        <taxon>Hexapoda</taxon>
        <taxon>Insecta</taxon>
        <taxon>Pterygota</taxon>
        <taxon>Neoptera</taxon>
        <taxon>Endopterygota</taxon>
        <taxon>Lepidoptera</taxon>
        <taxon>Glossata</taxon>
        <taxon>Ditrysia</taxon>
        <taxon>Yponomeutoidea</taxon>
        <taxon>Plutellidae</taxon>
        <taxon>Plutella</taxon>
    </lineage>
</organism>
<feature type="region of interest" description="Disordered" evidence="1">
    <location>
        <begin position="168"/>
        <end position="261"/>
    </location>
</feature>
<feature type="compositionally biased region" description="Acidic residues" evidence="1">
    <location>
        <begin position="100"/>
        <end position="120"/>
    </location>
</feature>
<feature type="compositionally biased region" description="Polar residues" evidence="1">
    <location>
        <begin position="236"/>
        <end position="247"/>
    </location>
</feature>
<feature type="compositionally biased region" description="Low complexity" evidence="1">
    <location>
        <begin position="139"/>
        <end position="150"/>
    </location>
</feature>